<evidence type="ECO:0000259" key="5">
    <source>
        <dbReference type="PROSITE" id="PS50893"/>
    </source>
</evidence>
<feature type="domain" description="ABC transporter" evidence="5">
    <location>
        <begin position="9"/>
        <end position="239"/>
    </location>
</feature>
<dbReference type="CDD" id="cd03230">
    <property type="entry name" value="ABC_DR_subfamily_A"/>
    <property type="match status" value="1"/>
</dbReference>
<dbReference type="OrthoDB" id="9775135at2"/>
<dbReference type="PATRIC" id="fig|872965.6.peg.2388"/>
<dbReference type="SUPFAM" id="SSF52540">
    <property type="entry name" value="P-loop containing nucleoside triphosphate hydrolases"/>
    <property type="match status" value="1"/>
</dbReference>
<evidence type="ECO:0000256" key="4">
    <source>
        <dbReference type="ARBA" id="ARBA00022840"/>
    </source>
</evidence>
<dbReference type="InterPro" id="IPR027417">
    <property type="entry name" value="P-loop_NTPase"/>
</dbReference>
<evidence type="ECO:0000256" key="2">
    <source>
        <dbReference type="ARBA" id="ARBA00022448"/>
    </source>
</evidence>
<dbReference type="Pfam" id="PF00005">
    <property type="entry name" value="ABC_tran"/>
    <property type="match status" value="1"/>
</dbReference>
<protein>
    <submittedName>
        <fullName evidence="7">ABC transporter ATP-binding protein</fullName>
    </submittedName>
    <submittedName>
        <fullName evidence="6">ABC-2 type transport system ATP-binding protein</fullName>
    </submittedName>
</protein>
<evidence type="ECO:0000313" key="8">
    <source>
        <dbReference type="Proteomes" id="UP000037784"/>
    </source>
</evidence>
<keyword evidence="2" id="KW-0813">Transport</keyword>
<dbReference type="Gene3D" id="3.40.50.300">
    <property type="entry name" value="P-loop containing nucleotide triphosphate hydrolases"/>
    <property type="match status" value="1"/>
</dbReference>
<dbReference type="PANTHER" id="PTHR43335">
    <property type="entry name" value="ABC TRANSPORTER, ATP-BINDING PROTEIN"/>
    <property type="match status" value="1"/>
</dbReference>
<gene>
    <name evidence="6" type="ORF">ARMA_1250</name>
    <name evidence="7" type="ORF">SE16_13745</name>
</gene>
<dbReference type="AlphaFoldDB" id="A0A0N0RFJ0"/>
<evidence type="ECO:0000313" key="6">
    <source>
        <dbReference type="EMBL" id="GAP62827.1"/>
    </source>
</evidence>
<accession>A0A0N0RFJ0</accession>
<dbReference type="EMBL" id="BBZA01000087">
    <property type="protein sequence ID" value="GAP62827.1"/>
    <property type="molecule type" value="Genomic_DNA"/>
</dbReference>
<dbReference type="GO" id="GO:0005524">
    <property type="term" value="F:ATP binding"/>
    <property type="evidence" value="ECO:0007669"/>
    <property type="project" value="UniProtKB-KW"/>
</dbReference>
<keyword evidence="4 6" id="KW-0067">ATP-binding</keyword>
<reference evidence="7 9" key="2">
    <citation type="submission" date="2015-07" db="EMBL/GenBank/DDBJ databases">
        <title>Whole genome sequence of Ardenticatena maritima DSM 23922.</title>
        <authorList>
            <person name="Hemp J."/>
            <person name="Ward L.M."/>
            <person name="Pace L.A."/>
            <person name="Fischer W.W."/>
        </authorList>
    </citation>
    <scope>NUCLEOTIDE SEQUENCE [LARGE SCALE GENOMIC DNA]</scope>
    <source>
        <strain evidence="7 9">110S</strain>
    </source>
</reference>
<name>A0A0N0RFJ0_9CHLR</name>
<dbReference type="InParanoid" id="A0A0N0RFJ0"/>
<reference evidence="8" key="3">
    <citation type="submission" date="2015-08" db="EMBL/GenBank/DDBJ databases">
        <title>Draft Genome Sequence of a Heterotrophic Facultative Anaerobic Bacterium Ardenticatena maritima Strain 110S.</title>
        <authorList>
            <person name="Kawaichi S."/>
            <person name="Yoshida T."/>
            <person name="Sako Y."/>
            <person name="Nakamura R."/>
        </authorList>
    </citation>
    <scope>NUCLEOTIDE SEQUENCE [LARGE SCALE GENOMIC DNA]</scope>
    <source>
        <strain evidence="8">110S</strain>
    </source>
</reference>
<evidence type="ECO:0000256" key="1">
    <source>
        <dbReference type="ARBA" id="ARBA00005417"/>
    </source>
</evidence>
<dbReference type="STRING" id="872965.SE16_13745"/>
<comment type="caution">
    <text evidence="6">The sequence shown here is derived from an EMBL/GenBank/DDBJ whole genome shotgun (WGS) entry which is preliminary data.</text>
</comment>
<dbReference type="RefSeq" id="WP_054492724.1">
    <property type="nucleotide sequence ID" value="NZ_BBZA01000087.1"/>
</dbReference>
<evidence type="ECO:0000313" key="9">
    <source>
        <dbReference type="Proteomes" id="UP000050502"/>
    </source>
</evidence>
<organism evidence="6 8">
    <name type="scientific">Ardenticatena maritima</name>
    <dbReference type="NCBI Taxonomy" id="872965"/>
    <lineage>
        <taxon>Bacteria</taxon>
        <taxon>Bacillati</taxon>
        <taxon>Chloroflexota</taxon>
        <taxon>Ardenticatenia</taxon>
        <taxon>Ardenticatenales</taxon>
        <taxon>Ardenticatenaceae</taxon>
        <taxon>Ardenticatena</taxon>
    </lineage>
</organism>
<dbReference type="InterPro" id="IPR003593">
    <property type="entry name" value="AAA+_ATPase"/>
</dbReference>
<proteinExistence type="inferred from homology"/>
<dbReference type="PANTHER" id="PTHR43335:SF11">
    <property type="entry name" value="ABC TRANSPORTER RELATED"/>
    <property type="match status" value="1"/>
</dbReference>
<evidence type="ECO:0000256" key="3">
    <source>
        <dbReference type="ARBA" id="ARBA00022741"/>
    </source>
</evidence>
<dbReference type="GO" id="GO:0016887">
    <property type="term" value="F:ATP hydrolysis activity"/>
    <property type="evidence" value="ECO:0007669"/>
    <property type="project" value="InterPro"/>
</dbReference>
<comment type="similarity">
    <text evidence="1">Belongs to the ABC transporter superfamily.</text>
</comment>
<dbReference type="Proteomes" id="UP000050502">
    <property type="component" value="Unassembled WGS sequence"/>
</dbReference>
<keyword evidence="3" id="KW-0547">Nucleotide-binding</keyword>
<dbReference type="SMART" id="SM00382">
    <property type="entry name" value="AAA"/>
    <property type="match status" value="1"/>
</dbReference>
<dbReference type="InterPro" id="IPR003439">
    <property type="entry name" value="ABC_transporter-like_ATP-bd"/>
</dbReference>
<dbReference type="Proteomes" id="UP000037784">
    <property type="component" value="Unassembled WGS sequence"/>
</dbReference>
<dbReference type="EMBL" id="LGKN01000009">
    <property type="protein sequence ID" value="KPL86376.1"/>
    <property type="molecule type" value="Genomic_DNA"/>
</dbReference>
<keyword evidence="8" id="KW-1185">Reference proteome</keyword>
<dbReference type="PROSITE" id="PS50893">
    <property type="entry name" value="ABC_TRANSPORTER_2"/>
    <property type="match status" value="1"/>
</dbReference>
<reference evidence="6 8" key="1">
    <citation type="journal article" date="2015" name="Genome Announc.">
        <title>Draft Genome Sequence of a Heterotrophic Facultative Anaerobic Thermophilic Bacterium, Ardenticatena maritima Strain 110ST.</title>
        <authorList>
            <person name="Kawaichi S."/>
            <person name="Yoshida T."/>
            <person name="Sako Y."/>
            <person name="Nakamura R."/>
        </authorList>
    </citation>
    <scope>NUCLEOTIDE SEQUENCE [LARGE SCALE GENOMIC DNA]</scope>
    <source>
        <strain evidence="6 8">110S</strain>
    </source>
</reference>
<sequence length="319" mass="35393">MSKQNEFVIETRHLTKKYGDFVAVNDLNLRVRRGEVFGVLGPNGAGKTTTILMLLGLTDPTEGEVRVLGLDPTRRPLSVKSRVGYLPDQVGFYDELTARENLIYTAKLNGLPRQEAYRRIEEALTQVGLAHVADQRVGTFSRGMRQRLGVAEILMKQPQLVIMDEPTQGLDPEASREFLDFIRQLKQQGITILLSSHLLYQVQAVCDRVGLFHRGRMALEGTVQELAKKVLGSGYRVFVEASGNQEAIQNALAALKGASEVRVVGNNRYEIAATQDLRPEAAKAVIEAGGKLFSLAVEEPNLEEIYARYFKEVEHGEAA</sequence>
<evidence type="ECO:0000313" key="7">
    <source>
        <dbReference type="EMBL" id="KPL86376.1"/>
    </source>
</evidence>